<name>A0A5B7D585_PORTR</name>
<evidence type="ECO:0000313" key="2">
    <source>
        <dbReference type="Proteomes" id="UP000324222"/>
    </source>
</evidence>
<protein>
    <submittedName>
        <fullName evidence="1">Uncharacterized protein</fullName>
    </submittedName>
</protein>
<dbReference type="Proteomes" id="UP000324222">
    <property type="component" value="Unassembled WGS sequence"/>
</dbReference>
<sequence>MTRWAGIILLPTARPHAPQRLLKPTCTTKKWQGSPGGIGMLRCFINFSTRGVIASRGDAHLQINSDAST</sequence>
<gene>
    <name evidence="1" type="ORF">E2C01_008997</name>
</gene>
<reference evidence="1 2" key="1">
    <citation type="submission" date="2019-05" db="EMBL/GenBank/DDBJ databases">
        <title>Another draft genome of Portunus trituberculatus and its Hox gene families provides insights of decapod evolution.</title>
        <authorList>
            <person name="Jeong J.-H."/>
            <person name="Song I."/>
            <person name="Kim S."/>
            <person name="Choi T."/>
            <person name="Kim D."/>
            <person name="Ryu S."/>
            <person name="Kim W."/>
        </authorList>
    </citation>
    <scope>NUCLEOTIDE SEQUENCE [LARGE SCALE GENOMIC DNA]</scope>
    <source>
        <tissue evidence="1">Muscle</tissue>
    </source>
</reference>
<proteinExistence type="predicted"/>
<dbReference type="EMBL" id="VSRR010000485">
    <property type="protein sequence ID" value="MPC16176.1"/>
    <property type="molecule type" value="Genomic_DNA"/>
</dbReference>
<evidence type="ECO:0000313" key="1">
    <source>
        <dbReference type="EMBL" id="MPC16176.1"/>
    </source>
</evidence>
<organism evidence="1 2">
    <name type="scientific">Portunus trituberculatus</name>
    <name type="common">Swimming crab</name>
    <name type="synonym">Neptunus trituberculatus</name>
    <dbReference type="NCBI Taxonomy" id="210409"/>
    <lineage>
        <taxon>Eukaryota</taxon>
        <taxon>Metazoa</taxon>
        <taxon>Ecdysozoa</taxon>
        <taxon>Arthropoda</taxon>
        <taxon>Crustacea</taxon>
        <taxon>Multicrustacea</taxon>
        <taxon>Malacostraca</taxon>
        <taxon>Eumalacostraca</taxon>
        <taxon>Eucarida</taxon>
        <taxon>Decapoda</taxon>
        <taxon>Pleocyemata</taxon>
        <taxon>Brachyura</taxon>
        <taxon>Eubrachyura</taxon>
        <taxon>Portunoidea</taxon>
        <taxon>Portunidae</taxon>
        <taxon>Portuninae</taxon>
        <taxon>Portunus</taxon>
    </lineage>
</organism>
<comment type="caution">
    <text evidence="1">The sequence shown here is derived from an EMBL/GenBank/DDBJ whole genome shotgun (WGS) entry which is preliminary data.</text>
</comment>
<dbReference type="AlphaFoldDB" id="A0A5B7D585"/>
<accession>A0A5B7D585</accession>
<keyword evidence="2" id="KW-1185">Reference proteome</keyword>